<reference evidence="1" key="1">
    <citation type="journal article" date="2014" name="Front. Microbiol.">
        <title>High frequency of phylogenetically diverse reductive dehalogenase-homologous genes in deep subseafloor sedimentary metagenomes.</title>
        <authorList>
            <person name="Kawai M."/>
            <person name="Futagami T."/>
            <person name="Toyoda A."/>
            <person name="Takaki Y."/>
            <person name="Nishi S."/>
            <person name="Hori S."/>
            <person name="Arai W."/>
            <person name="Tsubouchi T."/>
            <person name="Morono Y."/>
            <person name="Uchiyama I."/>
            <person name="Ito T."/>
            <person name="Fujiyama A."/>
            <person name="Inagaki F."/>
            <person name="Takami H."/>
        </authorList>
    </citation>
    <scope>NUCLEOTIDE SEQUENCE</scope>
    <source>
        <strain evidence="1">Expedition CK06-06</strain>
    </source>
</reference>
<dbReference type="InterPro" id="IPR025528">
    <property type="entry name" value="BrnA_antitoxin"/>
</dbReference>
<sequence>MKGKSTMSELVHTDWVRLRKQAEGEIDYSDIPETDEKFWADAELVIPERKVHLSIRLDEDIVEWFKQFGRGYQTRINAVLRSYI</sequence>
<gene>
    <name evidence="1" type="ORF">S06H3_64474</name>
</gene>
<dbReference type="EMBL" id="BARV01043075">
    <property type="protein sequence ID" value="GAI53585.1"/>
    <property type="molecule type" value="Genomic_DNA"/>
</dbReference>
<comment type="caution">
    <text evidence="1">The sequence shown here is derived from an EMBL/GenBank/DDBJ whole genome shotgun (WGS) entry which is preliminary data.</text>
</comment>
<protein>
    <recommendedName>
        <fullName evidence="2">3-oxoacyl-ACP synthase</fullName>
    </recommendedName>
</protein>
<organism evidence="1">
    <name type="scientific">marine sediment metagenome</name>
    <dbReference type="NCBI Taxonomy" id="412755"/>
    <lineage>
        <taxon>unclassified sequences</taxon>
        <taxon>metagenomes</taxon>
        <taxon>ecological metagenomes</taxon>
    </lineage>
</organism>
<dbReference type="AlphaFoldDB" id="X1QRN0"/>
<dbReference type="Pfam" id="PF14384">
    <property type="entry name" value="BrnA_antitoxin"/>
    <property type="match status" value="1"/>
</dbReference>
<accession>X1QRN0</accession>
<feature type="non-terminal residue" evidence="1">
    <location>
        <position position="84"/>
    </location>
</feature>
<evidence type="ECO:0008006" key="2">
    <source>
        <dbReference type="Google" id="ProtNLM"/>
    </source>
</evidence>
<proteinExistence type="predicted"/>
<name>X1QRN0_9ZZZZ</name>
<evidence type="ECO:0000313" key="1">
    <source>
        <dbReference type="EMBL" id="GAI53585.1"/>
    </source>
</evidence>